<dbReference type="AlphaFoldDB" id="A0A9P8CTE1"/>
<evidence type="ECO:0000256" key="1">
    <source>
        <dbReference type="SAM" id="MobiDB-lite"/>
    </source>
</evidence>
<dbReference type="Proteomes" id="UP000887229">
    <property type="component" value="Unassembled WGS sequence"/>
</dbReference>
<sequence length="249" mass="27563">MAAATLIAPRYSADDFETGSIRSVAPSYVSEAPSYHSSTSYHQHEPVPAYTPREPRTCTTTTTTTTSNSNNHNRNHNRTTSSSSPSNQPAPYGLPPVTSTPRVGLPSIHSFRIPKWSTNNATSSRQLHSVVERRVNASLEASSAAAATAAAAHRRNLLAAHGASSPGPVSRPLEDPYLVGEEAASRAKQERLARERAGDDVLVREDQHWDWLLAQMKTWDERERSWARFRREMENGHRPKLLHRIGGRI</sequence>
<protein>
    <submittedName>
        <fullName evidence="2">Uncharacterized protein</fullName>
    </submittedName>
</protein>
<keyword evidence="3" id="KW-1185">Reference proteome</keyword>
<name>A0A9P8CTE1_9HYPO</name>
<dbReference type="GeneID" id="70289085"/>
<comment type="caution">
    <text evidence="2">The sequence shown here is derived from an EMBL/GenBank/DDBJ whole genome shotgun (WGS) entry which is preliminary data.</text>
</comment>
<dbReference type="RefSeq" id="XP_046122672.1">
    <property type="nucleotide sequence ID" value="XM_046258182.1"/>
</dbReference>
<gene>
    <name evidence="2" type="ORF">F5Z01DRAFT_216966</name>
</gene>
<dbReference type="EMBL" id="MU251243">
    <property type="protein sequence ID" value="KAG9258748.1"/>
    <property type="molecule type" value="Genomic_DNA"/>
</dbReference>
<evidence type="ECO:0000313" key="3">
    <source>
        <dbReference type="Proteomes" id="UP000887229"/>
    </source>
</evidence>
<accession>A0A9P8CTE1</accession>
<feature type="region of interest" description="Disordered" evidence="1">
    <location>
        <begin position="1"/>
        <end position="20"/>
    </location>
</feature>
<dbReference type="OrthoDB" id="4203030at2759"/>
<proteinExistence type="predicted"/>
<feature type="compositionally biased region" description="Low complexity" evidence="1">
    <location>
        <begin position="59"/>
        <end position="87"/>
    </location>
</feature>
<feature type="region of interest" description="Disordered" evidence="1">
    <location>
        <begin position="30"/>
        <end position="105"/>
    </location>
</feature>
<reference evidence="2" key="1">
    <citation type="journal article" date="2021" name="IMA Fungus">
        <title>Genomic characterization of three marine fungi, including Emericellopsis atlantica sp. nov. with signatures of a generalist lifestyle and marine biomass degradation.</title>
        <authorList>
            <person name="Hagestad O.C."/>
            <person name="Hou L."/>
            <person name="Andersen J.H."/>
            <person name="Hansen E.H."/>
            <person name="Altermark B."/>
            <person name="Li C."/>
            <person name="Kuhnert E."/>
            <person name="Cox R.J."/>
            <person name="Crous P.W."/>
            <person name="Spatafora J.W."/>
            <person name="Lail K."/>
            <person name="Amirebrahimi M."/>
            <person name="Lipzen A."/>
            <person name="Pangilinan J."/>
            <person name="Andreopoulos W."/>
            <person name="Hayes R.D."/>
            <person name="Ng V."/>
            <person name="Grigoriev I.V."/>
            <person name="Jackson S.A."/>
            <person name="Sutton T.D.S."/>
            <person name="Dobson A.D.W."/>
            <person name="Rama T."/>
        </authorList>
    </citation>
    <scope>NUCLEOTIDE SEQUENCE</scope>
    <source>
        <strain evidence="2">TS7</strain>
    </source>
</reference>
<organism evidence="2 3">
    <name type="scientific">Emericellopsis atlantica</name>
    <dbReference type="NCBI Taxonomy" id="2614577"/>
    <lineage>
        <taxon>Eukaryota</taxon>
        <taxon>Fungi</taxon>
        <taxon>Dikarya</taxon>
        <taxon>Ascomycota</taxon>
        <taxon>Pezizomycotina</taxon>
        <taxon>Sordariomycetes</taxon>
        <taxon>Hypocreomycetidae</taxon>
        <taxon>Hypocreales</taxon>
        <taxon>Bionectriaceae</taxon>
        <taxon>Emericellopsis</taxon>
    </lineage>
</organism>
<evidence type="ECO:0000313" key="2">
    <source>
        <dbReference type="EMBL" id="KAG9258748.1"/>
    </source>
</evidence>